<evidence type="ECO:0000256" key="5">
    <source>
        <dbReference type="SAM" id="SignalP"/>
    </source>
</evidence>
<feature type="disulfide bond" evidence="3">
    <location>
        <begin position="171"/>
        <end position="186"/>
    </location>
</feature>
<proteinExistence type="predicted"/>
<protein>
    <recommendedName>
        <fullName evidence="6">Chitin-binding type-1 domain-containing protein</fullName>
    </recommendedName>
</protein>
<dbReference type="OrthoDB" id="5598155at2759"/>
<dbReference type="Pfam" id="PF00187">
    <property type="entry name" value="Chitin_bind_1"/>
    <property type="match status" value="2"/>
</dbReference>
<keyword evidence="2 3" id="KW-1015">Disulfide bond</keyword>
<evidence type="ECO:0000256" key="1">
    <source>
        <dbReference type="ARBA" id="ARBA00022669"/>
    </source>
</evidence>
<feature type="region of interest" description="Disordered" evidence="4">
    <location>
        <begin position="74"/>
        <end position="93"/>
    </location>
</feature>
<gene>
    <name evidence="7" type="ORF">BCR32DRAFT_235133</name>
</gene>
<dbReference type="Proteomes" id="UP000193944">
    <property type="component" value="Unassembled WGS sequence"/>
</dbReference>
<dbReference type="InterPro" id="IPR018371">
    <property type="entry name" value="Chitin-binding_1_CS"/>
</dbReference>
<dbReference type="PANTHER" id="PTHR47849">
    <property type="entry name" value="CHITIN-BINDING LECTIN 1"/>
    <property type="match status" value="1"/>
</dbReference>
<dbReference type="PROSITE" id="PS50941">
    <property type="entry name" value="CHIT_BIND_I_2"/>
    <property type="match status" value="2"/>
</dbReference>
<feature type="disulfide bond" evidence="3">
    <location>
        <begin position="180"/>
        <end position="192"/>
    </location>
</feature>
<feature type="region of interest" description="Disordered" evidence="4">
    <location>
        <begin position="29"/>
        <end position="69"/>
    </location>
</feature>
<evidence type="ECO:0000256" key="4">
    <source>
        <dbReference type="SAM" id="MobiDB-lite"/>
    </source>
</evidence>
<dbReference type="InterPro" id="IPR001002">
    <property type="entry name" value="Chitin-bd_1"/>
</dbReference>
<feature type="domain" description="Chitin-binding type-1" evidence="6">
    <location>
        <begin position="105"/>
        <end position="151"/>
    </location>
</feature>
<accession>A0A1Y1WXX1</accession>
<dbReference type="EMBL" id="MCFG01000213">
    <property type="protein sequence ID" value="ORX78353.1"/>
    <property type="molecule type" value="Genomic_DNA"/>
</dbReference>
<feature type="disulfide bond" evidence="3">
    <location>
        <begin position="108"/>
        <end position="123"/>
    </location>
</feature>
<feature type="disulfide bond" evidence="3">
    <location>
        <begin position="117"/>
        <end position="129"/>
    </location>
</feature>
<feature type="compositionally biased region" description="Polar residues" evidence="4">
    <location>
        <begin position="74"/>
        <end position="89"/>
    </location>
</feature>
<evidence type="ECO:0000256" key="3">
    <source>
        <dbReference type="PROSITE-ProRule" id="PRU00261"/>
    </source>
</evidence>
<feature type="domain" description="Chitin-binding type-1" evidence="6">
    <location>
        <begin position="168"/>
        <end position="210"/>
    </location>
</feature>
<evidence type="ECO:0000313" key="7">
    <source>
        <dbReference type="EMBL" id="ORX78353.1"/>
    </source>
</evidence>
<comment type="caution">
    <text evidence="3">Lacks conserved residue(s) required for the propagation of feature annotation.</text>
</comment>
<feature type="non-terminal residue" evidence="7">
    <location>
        <position position="210"/>
    </location>
</feature>
<feature type="disulfide bond" evidence="3">
    <location>
        <begin position="185"/>
        <end position="199"/>
    </location>
</feature>
<dbReference type="PROSITE" id="PS00026">
    <property type="entry name" value="CHIT_BIND_I_1"/>
    <property type="match status" value="1"/>
</dbReference>
<dbReference type="Gene3D" id="3.30.60.10">
    <property type="entry name" value="Endochitinase-like"/>
    <property type="match status" value="2"/>
</dbReference>
<sequence>MKFTKFALLVISLISLDITYALPKSGNVRSPVHKPIRKDPVVTIRKPKPNPPSSNPIDYDPPKKSSTTTTTIFKKNSESTSLPPSSTDNHPPVIPTIDLPGLSFNGRCGKDFSNTYCPYDECCSKDGYCGETNDHCYIGYGCQSEFGQCNKTLKPKENISTNGFLSTDGRCGIVFGNTVCPEGQCCSKFGYCGTGKEYCGSNCQSEYGEC</sequence>
<organism evidence="7 8">
    <name type="scientific">Anaeromyces robustus</name>
    <dbReference type="NCBI Taxonomy" id="1754192"/>
    <lineage>
        <taxon>Eukaryota</taxon>
        <taxon>Fungi</taxon>
        <taxon>Fungi incertae sedis</taxon>
        <taxon>Chytridiomycota</taxon>
        <taxon>Chytridiomycota incertae sedis</taxon>
        <taxon>Neocallimastigomycetes</taxon>
        <taxon>Neocallimastigales</taxon>
        <taxon>Neocallimastigaceae</taxon>
        <taxon>Anaeromyces</taxon>
    </lineage>
</organism>
<reference evidence="7 8" key="2">
    <citation type="submission" date="2016-08" db="EMBL/GenBank/DDBJ databases">
        <title>Pervasive Adenine N6-methylation of Active Genes in Fungi.</title>
        <authorList>
            <consortium name="DOE Joint Genome Institute"/>
            <person name="Mondo S.J."/>
            <person name="Dannebaum R.O."/>
            <person name="Kuo R.C."/>
            <person name="Labutti K."/>
            <person name="Haridas S."/>
            <person name="Kuo A."/>
            <person name="Salamov A."/>
            <person name="Ahrendt S.R."/>
            <person name="Lipzen A."/>
            <person name="Sullivan W."/>
            <person name="Andreopoulos W.B."/>
            <person name="Clum A."/>
            <person name="Lindquist E."/>
            <person name="Daum C."/>
            <person name="Ramamoorthy G.K."/>
            <person name="Gryganskyi A."/>
            <person name="Culley D."/>
            <person name="Magnuson J.K."/>
            <person name="James T.Y."/>
            <person name="O'Malley M.A."/>
            <person name="Stajich J.E."/>
            <person name="Spatafora J.W."/>
            <person name="Visel A."/>
            <person name="Grigoriev I.V."/>
        </authorList>
    </citation>
    <scope>NUCLEOTIDE SEQUENCE [LARGE SCALE GENOMIC DNA]</scope>
    <source>
        <strain evidence="7 8">S4</strain>
    </source>
</reference>
<name>A0A1Y1WXX1_9FUNG</name>
<reference evidence="7 8" key="1">
    <citation type="submission" date="2016-08" db="EMBL/GenBank/DDBJ databases">
        <title>A Parts List for Fungal Cellulosomes Revealed by Comparative Genomics.</title>
        <authorList>
            <consortium name="DOE Joint Genome Institute"/>
            <person name="Haitjema C.H."/>
            <person name="Gilmore S.P."/>
            <person name="Henske J.K."/>
            <person name="Solomon K.V."/>
            <person name="De Groot R."/>
            <person name="Kuo A."/>
            <person name="Mondo S.J."/>
            <person name="Salamov A.A."/>
            <person name="Labutti K."/>
            <person name="Zhao Z."/>
            <person name="Chiniquy J."/>
            <person name="Barry K."/>
            <person name="Brewer H.M."/>
            <person name="Purvine S.O."/>
            <person name="Wright A.T."/>
            <person name="Boxma B."/>
            <person name="Van Alen T."/>
            <person name="Hackstein J.H."/>
            <person name="Baker S.E."/>
            <person name="Grigoriev I.V."/>
            <person name="O'Malley M.A."/>
        </authorList>
    </citation>
    <scope>NUCLEOTIDE SEQUENCE [LARGE SCALE GENOMIC DNA]</scope>
    <source>
        <strain evidence="7 8">S4</strain>
    </source>
</reference>
<keyword evidence="5" id="KW-0732">Signal</keyword>
<dbReference type="InterPro" id="IPR036861">
    <property type="entry name" value="Endochitinase-like_sf"/>
</dbReference>
<feature type="disulfide bond" evidence="3">
    <location>
        <begin position="122"/>
        <end position="136"/>
    </location>
</feature>
<comment type="caution">
    <text evidence="7">The sequence shown here is derived from an EMBL/GenBank/DDBJ whole genome shotgun (WGS) entry which is preliminary data.</text>
</comment>
<evidence type="ECO:0000256" key="2">
    <source>
        <dbReference type="ARBA" id="ARBA00023157"/>
    </source>
</evidence>
<evidence type="ECO:0000313" key="8">
    <source>
        <dbReference type="Proteomes" id="UP000193944"/>
    </source>
</evidence>
<dbReference type="SUPFAM" id="SSF57016">
    <property type="entry name" value="Plant lectins/antimicrobial peptides"/>
    <property type="match status" value="2"/>
</dbReference>
<dbReference type="AlphaFoldDB" id="A0A1Y1WXX1"/>
<dbReference type="CDD" id="cd00035">
    <property type="entry name" value="ChtBD1"/>
    <property type="match status" value="2"/>
</dbReference>
<dbReference type="GO" id="GO:0008061">
    <property type="term" value="F:chitin binding"/>
    <property type="evidence" value="ECO:0007669"/>
    <property type="project" value="UniProtKB-UniRule"/>
</dbReference>
<feature type="chain" id="PRO_5012010988" description="Chitin-binding type-1 domain-containing protein" evidence="5">
    <location>
        <begin position="22"/>
        <end position="210"/>
    </location>
</feature>
<dbReference type="SMART" id="SM00270">
    <property type="entry name" value="ChtBD1"/>
    <property type="match status" value="2"/>
</dbReference>
<keyword evidence="1 3" id="KW-0147">Chitin-binding</keyword>
<keyword evidence="8" id="KW-1185">Reference proteome</keyword>
<evidence type="ECO:0000259" key="6">
    <source>
        <dbReference type="PROSITE" id="PS50941"/>
    </source>
</evidence>
<feature type="signal peptide" evidence="5">
    <location>
        <begin position="1"/>
        <end position="21"/>
    </location>
</feature>